<dbReference type="Pfam" id="PF04277">
    <property type="entry name" value="OAD_gamma"/>
    <property type="match status" value="1"/>
</dbReference>
<dbReference type="RefSeq" id="WP_161837362.1">
    <property type="nucleotide sequence ID" value="NZ_CP048000.1"/>
</dbReference>
<keyword evidence="5 6" id="KW-0472">Membrane</keyword>
<dbReference type="KEGG" id="anr:Ana3638_06880"/>
<dbReference type="Proteomes" id="UP000464314">
    <property type="component" value="Chromosome"/>
</dbReference>
<evidence type="ECO:0000313" key="8">
    <source>
        <dbReference type="Proteomes" id="UP000464314"/>
    </source>
</evidence>
<protein>
    <submittedName>
        <fullName evidence="7">Uncharacterized protein</fullName>
    </submittedName>
</protein>
<organism evidence="7 8">
    <name type="scientific">Anaerocolumna sedimenticola</name>
    <dbReference type="NCBI Taxonomy" id="2696063"/>
    <lineage>
        <taxon>Bacteria</taxon>
        <taxon>Bacillati</taxon>
        <taxon>Bacillota</taxon>
        <taxon>Clostridia</taxon>
        <taxon>Lachnospirales</taxon>
        <taxon>Lachnospiraceae</taxon>
        <taxon>Anaerocolumna</taxon>
    </lineage>
</organism>
<evidence type="ECO:0000256" key="2">
    <source>
        <dbReference type="ARBA" id="ARBA00022475"/>
    </source>
</evidence>
<gene>
    <name evidence="7" type="ORF">Ana3638_06880</name>
</gene>
<keyword evidence="8" id="KW-1185">Reference proteome</keyword>
<evidence type="ECO:0000256" key="1">
    <source>
        <dbReference type="ARBA" id="ARBA00004236"/>
    </source>
</evidence>
<name>A0A6P1TKU0_9FIRM</name>
<sequence length="50" mass="5671">MALYESILIALFCMSVVFAVLGMLWAIIRIFSLIIVSIEKRNEKSSTDAY</sequence>
<dbReference type="GO" id="GO:0036376">
    <property type="term" value="P:sodium ion export across plasma membrane"/>
    <property type="evidence" value="ECO:0007669"/>
    <property type="project" value="InterPro"/>
</dbReference>
<dbReference type="AlphaFoldDB" id="A0A6P1TKU0"/>
<feature type="transmembrane region" description="Helical" evidence="6">
    <location>
        <begin position="6"/>
        <end position="36"/>
    </location>
</feature>
<evidence type="ECO:0000256" key="4">
    <source>
        <dbReference type="ARBA" id="ARBA00022989"/>
    </source>
</evidence>
<evidence type="ECO:0000256" key="3">
    <source>
        <dbReference type="ARBA" id="ARBA00022692"/>
    </source>
</evidence>
<comment type="subcellular location">
    <subcellularLocation>
        <location evidence="1">Cell membrane</location>
    </subcellularLocation>
</comment>
<keyword evidence="2" id="KW-1003">Cell membrane</keyword>
<evidence type="ECO:0000256" key="6">
    <source>
        <dbReference type="SAM" id="Phobius"/>
    </source>
</evidence>
<dbReference type="GO" id="GO:0015081">
    <property type="term" value="F:sodium ion transmembrane transporter activity"/>
    <property type="evidence" value="ECO:0007669"/>
    <property type="project" value="InterPro"/>
</dbReference>
<reference evidence="7 8" key="1">
    <citation type="submission" date="2020-01" db="EMBL/GenBank/DDBJ databases">
        <title>Genome analysis of Anaerocolumna sp. CBA3638.</title>
        <authorList>
            <person name="Kim J."/>
            <person name="Roh S.W."/>
        </authorList>
    </citation>
    <scope>NUCLEOTIDE SEQUENCE [LARGE SCALE GENOMIC DNA]</scope>
    <source>
        <strain evidence="7 8">CBA3638</strain>
    </source>
</reference>
<dbReference type="GO" id="GO:0005886">
    <property type="term" value="C:plasma membrane"/>
    <property type="evidence" value="ECO:0007669"/>
    <property type="project" value="UniProtKB-SubCell"/>
</dbReference>
<proteinExistence type="predicted"/>
<dbReference type="InterPro" id="IPR005899">
    <property type="entry name" value="Na_pump_deCOase"/>
</dbReference>
<accession>A0A6P1TKU0</accession>
<evidence type="ECO:0000313" key="7">
    <source>
        <dbReference type="EMBL" id="QHQ60526.1"/>
    </source>
</evidence>
<keyword evidence="3 6" id="KW-0812">Transmembrane</keyword>
<dbReference type="EMBL" id="CP048000">
    <property type="protein sequence ID" value="QHQ60526.1"/>
    <property type="molecule type" value="Genomic_DNA"/>
</dbReference>
<evidence type="ECO:0000256" key="5">
    <source>
        <dbReference type="ARBA" id="ARBA00023136"/>
    </source>
</evidence>
<keyword evidence="4 6" id="KW-1133">Transmembrane helix</keyword>